<keyword evidence="1" id="KW-0418">Kinase</keyword>
<accession>A0A1I0X4G9</accession>
<dbReference type="InterPro" id="IPR050267">
    <property type="entry name" value="Anti-sigma-factor_SerPK"/>
</dbReference>
<dbReference type="Gene3D" id="3.30.565.10">
    <property type="entry name" value="Histidine kinase-like ATPase, C-terminal domain"/>
    <property type="match status" value="1"/>
</dbReference>
<keyword evidence="1" id="KW-0723">Serine/threonine-protein kinase</keyword>
<feature type="region of interest" description="Disordered" evidence="2">
    <location>
        <begin position="1"/>
        <end position="24"/>
    </location>
</feature>
<proteinExistence type="predicted"/>
<sequence length="173" mass="18268">MPEQQERAADTRSEADQGLRASTPPDSFSLVHEWVIDSLTELAGLRRSLQQALVTSRRAAVDGLSRTPDLMVLVASELATNALRHGRPPTIVRLLADGDGWLLDVADHGVDTAPVLAGVREPGEGGFGLAIARKLALDVGWYATGTTKHVWAVFADTSPADGDAEPADPAPTA</sequence>
<organism evidence="4 5">
    <name type="scientific">Cellulomonas marina</name>
    <dbReference type="NCBI Taxonomy" id="988821"/>
    <lineage>
        <taxon>Bacteria</taxon>
        <taxon>Bacillati</taxon>
        <taxon>Actinomycetota</taxon>
        <taxon>Actinomycetes</taxon>
        <taxon>Micrococcales</taxon>
        <taxon>Cellulomonadaceae</taxon>
        <taxon>Cellulomonas</taxon>
    </lineage>
</organism>
<dbReference type="RefSeq" id="WP_090031464.1">
    <property type="nucleotide sequence ID" value="NZ_BONM01000010.1"/>
</dbReference>
<evidence type="ECO:0000256" key="2">
    <source>
        <dbReference type="SAM" id="MobiDB-lite"/>
    </source>
</evidence>
<dbReference type="CDD" id="cd16936">
    <property type="entry name" value="HATPase_RsbW-like"/>
    <property type="match status" value="1"/>
</dbReference>
<keyword evidence="1" id="KW-0808">Transferase</keyword>
<dbReference type="STRING" id="988821.SAMN05421867_10480"/>
<evidence type="ECO:0000256" key="1">
    <source>
        <dbReference type="ARBA" id="ARBA00022527"/>
    </source>
</evidence>
<feature type="compositionally biased region" description="Basic and acidic residues" evidence="2">
    <location>
        <begin position="1"/>
        <end position="17"/>
    </location>
</feature>
<dbReference type="Proteomes" id="UP000199012">
    <property type="component" value="Unassembled WGS sequence"/>
</dbReference>
<gene>
    <name evidence="4" type="ORF">SAMN05421867_10480</name>
</gene>
<dbReference type="SUPFAM" id="SSF55874">
    <property type="entry name" value="ATPase domain of HSP90 chaperone/DNA topoisomerase II/histidine kinase"/>
    <property type="match status" value="1"/>
</dbReference>
<dbReference type="PANTHER" id="PTHR35526">
    <property type="entry name" value="ANTI-SIGMA-F FACTOR RSBW-RELATED"/>
    <property type="match status" value="1"/>
</dbReference>
<dbReference type="AlphaFoldDB" id="A0A1I0X4G9"/>
<dbReference type="Pfam" id="PF13581">
    <property type="entry name" value="HATPase_c_2"/>
    <property type="match status" value="1"/>
</dbReference>
<dbReference type="PANTHER" id="PTHR35526:SF3">
    <property type="entry name" value="ANTI-SIGMA-F FACTOR RSBW"/>
    <property type="match status" value="1"/>
</dbReference>
<evidence type="ECO:0000313" key="4">
    <source>
        <dbReference type="EMBL" id="SFA95266.1"/>
    </source>
</evidence>
<evidence type="ECO:0000259" key="3">
    <source>
        <dbReference type="Pfam" id="PF13581"/>
    </source>
</evidence>
<protein>
    <recommendedName>
        <fullName evidence="3">Histidine kinase/HSP90-like ATPase domain-containing protein</fullName>
    </recommendedName>
</protein>
<keyword evidence="5" id="KW-1185">Reference proteome</keyword>
<dbReference type="InterPro" id="IPR036890">
    <property type="entry name" value="HATPase_C_sf"/>
</dbReference>
<dbReference type="GO" id="GO:0004674">
    <property type="term" value="F:protein serine/threonine kinase activity"/>
    <property type="evidence" value="ECO:0007669"/>
    <property type="project" value="UniProtKB-KW"/>
</dbReference>
<feature type="domain" description="Histidine kinase/HSP90-like ATPase" evidence="3">
    <location>
        <begin position="43"/>
        <end position="152"/>
    </location>
</feature>
<name>A0A1I0X4G9_9CELL</name>
<dbReference type="InterPro" id="IPR003594">
    <property type="entry name" value="HATPase_dom"/>
</dbReference>
<reference evidence="4 5" key="1">
    <citation type="submission" date="2016-10" db="EMBL/GenBank/DDBJ databases">
        <authorList>
            <person name="de Groot N.N."/>
        </authorList>
    </citation>
    <scope>NUCLEOTIDE SEQUENCE [LARGE SCALE GENOMIC DNA]</scope>
    <source>
        <strain evidence="4 5">CGMCC 4.6945</strain>
    </source>
</reference>
<dbReference type="OrthoDB" id="3297757at2"/>
<evidence type="ECO:0000313" key="5">
    <source>
        <dbReference type="Proteomes" id="UP000199012"/>
    </source>
</evidence>
<dbReference type="EMBL" id="FOKA01000004">
    <property type="protein sequence ID" value="SFA95266.1"/>
    <property type="molecule type" value="Genomic_DNA"/>
</dbReference>